<dbReference type="AlphaFoldDB" id="A0A915ZRJ8"/>
<comment type="caution">
    <text evidence="1">The sequence shown here is derived from an EMBL/GenBank/DDBJ whole genome shotgun (WGS) entry which is preliminary data.</text>
</comment>
<dbReference type="OrthoDB" id="2384231at2759"/>
<organism evidence="1 2">
    <name type="scientific">Rhizophagus irregularis</name>
    <dbReference type="NCBI Taxonomy" id="588596"/>
    <lineage>
        <taxon>Eukaryota</taxon>
        <taxon>Fungi</taxon>
        <taxon>Fungi incertae sedis</taxon>
        <taxon>Mucoromycota</taxon>
        <taxon>Glomeromycotina</taxon>
        <taxon>Glomeromycetes</taxon>
        <taxon>Glomerales</taxon>
        <taxon>Glomeraceae</taxon>
        <taxon>Rhizophagus</taxon>
    </lineage>
</organism>
<sequence>MSSDSVRKKVYNVDIVKKAKDGSSVPINQIIHQTFFVYGPKHYERNTVARTTMNPMFTKDALLALIQGQAGFAPFPPQAPSDCAFSFNDRQAFLNTTTALTNNNWSRHMVGFPDVGRCYEIGIPKKGQLEADEHLHVFNA</sequence>
<dbReference type="EMBL" id="CAGKOT010000058">
    <property type="protein sequence ID" value="CAB5387377.1"/>
    <property type="molecule type" value="Genomic_DNA"/>
</dbReference>
<accession>A0A915ZRJ8</accession>
<dbReference type="Proteomes" id="UP000684084">
    <property type="component" value="Unassembled WGS sequence"/>
</dbReference>
<evidence type="ECO:0000313" key="2">
    <source>
        <dbReference type="Proteomes" id="UP000684084"/>
    </source>
</evidence>
<gene>
    <name evidence="1" type="ORF">CHRIB12_LOCUS20120</name>
</gene>
<name>A0A915ZRJ8_9GLOM</name>
<dbReference type="VEuPathDB" id="FungiDB:RhiirFUN_003322"/>
<proteinExistence type="predicted"/>
<reference evidence="1" key="1">
    <citation type="submission" date="2020-05" db="EMBL/GenBank/DDBJ databases">
        <authorList>
            <person name="Rincon C."/>
            <person name="Sanders R I."/>
            <person name="Robbins C."/>
            <person name="Chaturvedi A."/>
        </authorList>
    </citation>
    <scope>NUCLEOTIDE SEQUENCE</scope>
    <source>
        <strain evidence="1">CHB12</strain>
    </source>
</reference>
<evidence type="ECO:0000313" key="1">
    <source>
        <dbReference type="EMBL" id="CAB5387377.1"/>
    </source>
</evidence>
<protein>
    <submittedName>
        <fullName evidence="1">Uncharacterized protein</fullName>
    </submittedName>
</protein>